<reference evidence="1 2" key="1">
    <citation type="submission" date="2019-10" db="EMBL/GenBank/DDBJ databases">
        <title>The Genome Sequence of Clostridium tarantellae Isolated from Fish Brain.</title>
        <authorList>
            <person name="Bano L."/>
            <person name="Kiel M."/>
            <person name="Sales G."/>
            <person name="Doxey A.C."/>
            <person name="Mansfield M.J."/>
            <person name="Schiavone M."/>
            <person name="Rossetto O."/>
            <person name="Pirazzini M."/>
            <person name="Dobrindt U."/>
            <person name="Montecucco C."/>
        </authorList>
    </citation>
    <scope>NUCLEOTIDE SEQUENCE [LARGE SCALE GENOMIC DNA]</scope>
    <source>
        <strain evidence="1 2">DSM 3997</strain>
    </source>
</reference>
<evidence type="ECO:0000313" key="2">
    <source>
        <dbReference type="Proteomes" id="UP000430345"/>
    </source>
</evidence>
<sequence>MNDSHIQNIKNNNFNVFLITERPPMANMECESQLGLLSLDSISDKNGFIKSHLNITEENGYILIKDDKIIDSNFNEKYIEDFIKNYINI</sequence>
<dbReference type="Proteomes" id="UP000430345">
    <property type="component" value="Unassembled WGS sequence"/>
</dbReference>
<name>A0A6I1MQ68_9CLOT</name>
<proteinExistence type="predicted"/>
<dbReference type="AlphaFoldDB" id="A0A6I1MQ68"/>
<evidence type="ECO:0000313" key="1">
    <source>
        <dbReference type="EMBL" id="MPQ44392.1"/>
    </source>
</evidence>
<comment type="caution">
    <text evidence="1">The sequence shown here is derived from an EMBL/GenBank/DDBJ whole genome shotgun (WGS) entry which is preliminary data.</text>
</comment>
<accession>A0A6I1MQ68</accession>
<organism evidence="1 2">
    <name type="scientific">Clostridium tarantellae</name>
    <dbReference type="NCBI Taxonomy" id="39493"/>
    <lineage>
        <taxon>Bacteria</taxon>
        <taxon>Bacillati</taxon>
        <taxon>Bacillota</taxon>
        <taxon>Clostridia</taxon>
        <taxon>Eubacteriales</taxon>
        <taxon>Clostridiaceae</taxon>
        <taxon>Clostridium</taxon>
    </lineage>
</organism>
<dbReference type="RefSeq" id="WP_152890822.1">
    <property type="nucleotide sequence ID" value="NZ_WHJC01000206.1"/>
</dbReference>
<gene>
    <name evidence="1" type="ORF">GBZ86_11555</name>
</gene>
<dbReference type="EMBL" id="WHJC01000206">
    <property type="protein sequence ID" value="MPQ44392.1"/>
    <property type="molecule type" value="Genomic_DNA"/>
</dbReference>
<protein>
    <submittedName>
        <fullName evidence="1">Uncharacterized protein</fullName>
    </submittedName>
</protein>
<keyword evidence="2" id="KW-1185">Reference proteome</keyword>